<dbReference type="PANTHER" id="PTHR30329">
    <property type="entry name" value="STATOR ELEMENT OF FLAGELLAR MOTOR COMPLEX"/>
    <property type="match status" value="1"/>
</dbReference>
<dbReference type="InterPro" id="IPR006664">
    <property type="entry name" value="OMP_bac"/>
</dbReference>
<comment type="caution">
    <text evidence="7">The sequence shown here is derived from an EMBL/GenBank/DDBJ whole genome shotgun (WGS) entry which is preliminary data.</text>
</comment>
<dbReference type="InterPro" id="IPR036737">
    <property type="entry name" value="OmpA-like_sf"/>
</dbReference>
<dbReference type="Proteomes" id="UP000051863">
    <property type="component" value="Unassembled WGS sequence"/>
</dbReference>
<evidence type="ECO:0000259" key="6">
    <source>
        <dbReference type="PROSITE" id="PS51123"/>
    </source>
</evidence>
<evidence type="ECO:0000256" key="1">
    <source>
        <dbReference type="ARBA" id="ARBA00004442"/>
    </source>
</evidence>
<dbReference type="PANTHER" id="PTHR30329:SF21">
    <property type="entry name" value="LIPOPROTEIN YIAD-RELATED"/>
    <property type="match status" value="1"/>
</dbReference>
<comment type="subcellular location">
    <subcellularLocation>
        <location evidence="1">Cell outer membrane</location>
    </subcellularLocation>
</comment>
<dbReference type="InterPro" id="IPR006665">
    <property type="entry name" value="OmpA-like"/>
</dbReference>
<dbReference type="OrthoDB" id="9782229at2"/>
<evidence type="ECO:0000313" key="7">
    <source>
        <dbReference type="EMBL" id="KRG67327.1"/>
    </source>
</evidence>
<dbReference type="Pfam" id="PF00691">
    <property type="entry name" value="OmpA"/>
    <property type="match status" value="1"/>
</dbReference>
<feature type="chain" id="PRO_5006393884" description="OmpA-like domain-containing protein" evidence="5">
    <location>
        <begin position="30"/>
        <end position="302"/>
    </location>
</feature>
<dbReference type="InterPro" id="IPR050330">
    <property type="entry name" value="Bact_OuterMem_StrucFunc"/>
</dbReference>
<dbReference type="Gene3D" id="3.30.1330.60">
    <property type="entry name" value="OmpA-like domain"/>
    <property type="match status" value="1"/>
</dbReference>
<keyword evidence="2 4" id="KW-0472">Membrane</keyword>
<protein>
    <recommendedName>
        <fullName evidence="6">OmpA-like domain-containing protein</fullName>
    </recommendedName>
</protein>
<feature type="signal peptide" evidence="5">
    <location>
        <begin position="1"/>
        <end position="29"/>
    </location>
</feature>
<name>A0A0R0CCE7_9GAMM</name>
<dbReference type="EMBL" id="LDJJ01000033">
    <property type="protein sequence ID" value="KRG67327.1"/>
    <property type="molecule type" value="Genomic_DNA"/>
</dbReference>
<keyword evidence="5" id="KW-0732">Signal</keyword>
<dbReference type="CDD" id="cd07185">
    <property type="entry name" value="OmpA_C-like"/>
    <property type="match status" value="1"/>
</dbReference>
<gene>
    <name evidence="7" type="ORF">ABB27_10765</name>
</gene>
<dbReference type="RefSeq" id="WP_083491256.1">
    <property type="nucleotide sequence ID" value="NZ_LDJJ01000033.1"/>
</dbReference>
<evidence type="ECO:0000256" key="4">
    <source>
        <dbReference type="PROSITE-ProRule" id="PRU00473"/>
    </source>
</evidence>
<evidence type="ECO:0000256" key="2">
    <source>
        <dbReference type="ARBA" id="ARBA00023136"/>
    </source>
</evidence>
<dbReference type="SUPFAM" id="SSF103088">
    <property type="entry name" value="OmpA-like"/>
    <property type="match status" value="1"/>
</dbReference>
<dbReference type="PATRIC" id="fig|405446.3.peg.1646"/>
<feature type="domain" description="OmpA-like" evidence="6">
    <location>
        <begin position="173"/>
        <end position="301"/>
    </location>
</feature>
<evidence type="ECO:0000256" key="3">
    <source>
        <dbReference type="ARBA" id="ARBA00023237"/>
    </source>
</evidence>
<dbReference type="PRINTS" id="PR01021">
    <property type="entry name" value="OMPADOMAIN"/>
</dbReference>
<evidence type="ECO:0000313" key="8">
    <source>
        <dbReference type="Proteomes" id="UP000051863"/>
    </source>
</evidence>
<evidence type="ECO:0000256" key="5">
    <source>
        <dbReference type="SAM" id="SignalP"/>
    </source>
</evidence>
<dbReference type="GO" id="GO:0009279">
    <property type="term" value="C:cell outer membrane"/>
    <property type="evidence" value="ECO:0007669"/>
    <property type="project" value="UniProtKB-SubCell"/>
</dbReference>
<keyword evidence="8" id="KW-1185">Reference proteome</keyword>
<sequence>MSLNGTMKRAATTVVAVTASLLVYTSAQAAIPASAFADPYQAVPAVAANQSQVVYYRDGTAGHLATTAHVYIDNEFHTSLLPGGYTVFCVAPGAHGLNAVLDDAPRYEGKKAQPRTTLEGGKTYFLKVSEAGAVLPTAVTRADAERALVSSPRQAHVLSRASAVKACNHVAPVEPQVYTLSSDVLFAFGKASYEDVREDGRRAVAAIVSELEKDGVALDRIDVVGHTDPIGSDAANETLGLLRAQTVRQMLIESGLSVGSITVQSKGRRELLVDDCLGDRAQLIACNSPNRRVVIQVYARRE</sequence>
<dbReference type="PROSITE" id="PS51123">
    <property type="entry name" value="OMPA_2"/>
    <property type="match status" value="1"/>
</dbReference>
<keyword evidence="3" id="KW-0998">Cell outer membrane</keyword>
<accession>A0A0R0CCE7</accession>
<proteinExistence type="predicted"/>
<organism evidence="7 8">
    <name type="scientific">Stenotrophomonas terrae</name>
    <dbReference type="NCBI Taxonomy" id="405446"/>
    <lineage>
        <taxon>Bacteria</taxon>
        <taxon>Pseudomonadati</taxon>
        <taxon>Pseudomonadota</taxon>
        <taxon>Gammaproteobacteria</taxon>
        <taxon>Lysobacterales</taxon>
        <taxon>Lysobacteraceae</taxon>
        <taxon>Stenotrophomonas</taxon>
    </lineage>
</organism>
<reference evidence="7 8" key="1">
    <citation type="submission" date="2015-05" db="EMBL/GenBank/DDBJ databases">
        <title>Genome sequencing and analysis of members of genus Stenotrophomonas.</title>
        <authorList>
            <person name="Patil P.P."/>
            <person name="Midha S."/>
            <person name="Patil P.B."/>
        </authorList>
    </citation>
    <scope>NUCLEOTIDE SEQUENCE [LARGE SCALE GENOMIC DNA]</scope>
    <source>
        <strain evidence="7 8">DSM 18941</strain>
    </source>
</reference>
<dbReference type="AlphaFoldDB" id="A0A0R0CCE7"/>